<reference evidence="8" key="1">
    <citation type="journal article" date="2019" name="Int. J. Syst. Evol. Microbiol.">
        <title>The Global Catalogue of Microorganisms (GCM) 10K type strain sequencing project: providing services to taxonomists for standard genome sequencing and annotation.</title>
        <authorList>
            <consortium name="The Broad Institute Genomics Platform"/>
            <consortium name="The Broad Institute Genome Sequencing Center for Infectious Disease"/>
            <person name="Wu L."/>
            <person name="Ma J."/>
        </authorList>
    </citation>
    <scope>NUCLEOTIDE SEQUENCE [LARGE SCALE GENOMIC DNA]</scope>
    <source>
        <strain evidence="8">IBRC-M 10908</strain>
    </source>
</reference>
<keyword evidence="8" id="KW-1185">Reference proteome</keyword>
<sequence>MTERNSAPERILVTTHPFREDVGELAESIATTLRDKGIAVRIVPATIAALSDPEVVEVADRVSSGKADMVIALGGDGTVLRSASLSGEAGLPLLGINLGKVGFLAEAETGELPTVLDRLLRGDYTLERRTALAVRAVDSKGKHWAAWAFNEVAVEKAEPARMLEVSVDIDGTRVSRYGCDGVLCSTPTGSTAHAMSAGGPVVWPDVDALMLVPVNAHALFTTPMVMHPSAEVSITVESPMTPAALVADGKPVATLTCGSVVTITASDRPVYLVRMSERPYPQRLVSKLSLPVEGWRNQS</sequence>
<dbReference type="RefSeq" id="WP_380623442.1">
    <property type="nucleotide sequence ID" value="NZ_JBHSDK010000026.1"/>
</dbReference>
<dbReference type="Gene3D" id="3.40.50.10330">
    <property type="entry name" value="Probable inorganic polyphosphate/atp-NAD kinase, domain 1"/>
    <property type="match status" value="1"/>
</dbReference>
<feature type="binding site" evidence="6">
    <location>
        <begin position="150"/>
        <end position="151"/>
    </location>
    <ligand>
        <name>NAD(+)</name>
        <dbReference type="ChEBI" id="CHEBI:57540"/>
    </ligand>
</feature>
<dbReference type="Pfam" id="PF20143">
    <property type="entry name" value="NAD_kinase_C"/>
    <property type="match status" value="1"/>
</dbReference>
<feature type="binding site" evidence="6">
    <location>
        <position position="161"/>
    </location>
    <ligand>
        <name>NAD(+)</name>
        <dbReference type="ChEBI" id="CHEBI:57540"/>
    </ligand>
</feature>
<keyword evidence="6" id="KW-0963">Cytoplasm</keyword>
<gene>
    <name evidence="6" type="primary">nadK</name>
    <name evidence="7" type="ORF">ACFPET_17335</name>
</gene>
<dbReference type="NCBIfam" id="NF002892">
    <property type="entry name" value="PRK03372.1"/>
    <property type="match status" value="1"/>
</dbReference>
<comment type="caution">
    <text evidence="7">The sequence shown here is derived from an EMBL/GenBank/DDBJ whole genome shotgun (WGS) entry which is preliminary data.</text>
</comment>
<comment type="subcellular location">
    <subcellularLocation>
        <location evidence="6">Cytoplasm</location>
    </subcellularLocation>
</comment>
<feature type="binding site" evidence="6">
    <location>
        <begin position="76"/>
        <end position="77"/>
    </location>
    <ligand>
        <name>NAD(+)</name>
        <dbReference type="ChEBI" id="CHEBI:57540"/>
    </ligand>
</feature>
<dbReference type="Pfam" id="PF01513">
    <property type="entry name" value="NAD_kinase"/>
    <property type="match status" value="1"/>
</dbReference>
<dbReference type="InterPro" id="IPR017437">
    <property type="entry name" value="ATP-NAD_kinase_PpnK-typ_C"/>
</dbReference>
<accession>A0ABV8U1I5</accession>
<dbReference type="GO" id="GO:0003951">
    <property type="term" value="F:NAD+ kinase activity"/>
    <property type="evidence" value="ECO:0007669"/>
    <property type="project" value="UniProtKB-EC"/>
</dbReference>
<proteinExistence type="inferred from homology"/>
<dbReference type="Gene3D" id="2.60.200.30">
    <property type="entry name" value="Probable inorganic polyphosphate/atp-NAD kinase, domain 2"/>
    <property type="match status" value="1"/>
</dbReference>
<feature type="binding site" evidence="6">
    <location>
        <begin position="191"/>
        <end position="196"/>
    </location>
    <ligand>
        <name>NAD(+)</name>
        <dbReference type="ChEBI" id="CHEBI:57540"/>
    </ligand>
</feature>
<evidence type="ECO:0000256" key="2">
    <source>
        <dbReference type="ARBA" id="ARBA00022777"/>
    </source>
</evidence>
<keyword evidence="2 6" id="KW-0418">Kinase</keyword>
<name>A0ABV8U1I5_9ACTN</name>
<dbReference type="Proteomes" id="UP001595823">
    <property type="component" value="Unassembled WGS sequence"/>
</dbReference>
<comment type="similarity">
    <text evidence="6">Belongs to the NAD kinase family.</text>
</comment>
<comment type="catalytic activity">
    <reaction evidence="5 6">
        <text>NAD(+) + ATP = ADP + NADP(+) + H(+)</text>
        <dbReference type="Rhea" id="RHEA:18629"/>
        <dbReference type="ChEBI" id="CHEBI:15378"/>
        <dbReference type="ChEBI" id="CHEBI:30616"/>
        <dbReference type="ChEBI" id="CHEBI:57540"/>
        <dbReference type="ChEBI" id="CHEBI:58349"/>
        <dbReference type="ChEBI" id="CHEBI:456216"/>
        <dbReference type="EC" id="2.7.1.23"/>
    </reaction>
</comment>
<dbReference type="PANTHER" id="PTHR20275:SF0">
    <property type="entry name" value="NAD KINASE"/>
    <property type="match status" value="1"/>
</dbReference>
<evidence type="ECO:0000256" key="1">
    <source>
        <dbReference type="ARBA" id="ARBA00022679"/>
    </source>
</evidence>
<comment type="cofactor">
    <cofactor evidence="6">
        <name>a divalent metal cation</name>
        <dbReference type="ChEBI" id="CHEBI:60240"/>
    </cofactor>
</comment>
<evidence type="ECO:0000256" key="3">
    <source>
        <dbReference type="ARBA" id="ARBA00022857"/>
    </source>
</evidence>
<keyword evidence="1 6" id="KW-0808">Transferase</keyword>
<protein>
    <recommendedName>
        <fullName evidence="6">NAD kinase</fullName>
        <ecNumber evidence="6">2.7.1.23</ecNumber>
    </recommendedName>
    <alternativeName>
        <fullName evidence="6">ATP-dependent NAD kinase</fullName>
    </alternativeName>
</protein>
<evidence type="ECO:0000256" key="6">
    <source>
        <dbReference type="HAMAP-Rule" id="MF_00361"/>
    </source>
</evidence>
<keyword evidence="6" id="KW-0067">ATP-binding</keyword>
<comment type="caution">
    <text evidence="6">Lacks conserved residue(s) required for the propagation of feature annotation.</text>
</comment>
<feature type="active site" description="Proton acceptor" evidence="6">
    <location>
        <position position="76"/>
    </location>
</feature>
<dbReference type="InterPro" id="IPR017438">
    <property type="entry name" value="ATP-NAD_kinase_N"/>
</dbReference>
<dbReference type="EMBL" id="JBHSDK010000026">
    <property type="protein sequence ID" value="MFC4336969.1"/>
    <property type="molecule type" value="Genomic_DNA"/>
</dbReference>
<evidence type="ECO:0000313" key="7">
    <source>
        <dbReference type="EMBL" id="MFC4336969.1"/>
    </source>
</evidence>
<evidence type="ECO:0000256" key="4">
    <source>
        <dbReference type="ARBA" id="ARBA00023027"/>
    </source>
</evidence>
<feature type="binding site" evidence="6">
    <location>
        <position position="180"/>
    </location>
    <ligand>
        <name>NAD(+)</name>
        <dbReference type="ChEBI" id="CHEBI:57540"/>
    </ligand>
</feature>
<dbReference type="EC" id="2.7.1.23" evidence="6"/>
<dbReference type="InterPro" id="IPR002504">
    <property type="entry name" value="NADK"/>
</dbReference>
<organism evidence="7 8">
    <name type="scientific">Salininema proteolyticum</name>
    <dbReference type="NCBI Taxonomy" id="1607685"/>
    <lineage>
        <taxon>Bacteria</taxon>
        <taxon>Bacillati</taxon>
        <taxon>Actinomycetota</taxon>
        <taxon>Actinomycetes</taxon>
        <taxon>Glycomycetales</taxon>
        <taxon>Glycomycetaceae</taxon>
        <taxon>Salininema</taxon>
    </lineage>
</organism>
<dbReference type="SUPFAM" id="SSF111331">
    <property type="entry name" value="NAD kinase/diacylglycerol kinase-like"/>
    <property type="match status" value="1"/>
</dbReference>
<evidence type="ECO:0000313" key="8">
    <source>
        <dbReference type="Proteomes" id="UP001595823"/>
    </source>
</evidence>
<feature type="binding site" evidence="6">
    <location>
        <position position="81"/>
    </location>
    <ligand>
        <name>NAD(+)</name>
        <dbReference type="ChEBI" id="CHEBI:57540"/>
    </ligand>
</feature>
<comment type="function">
    <text evidence="6">Involved in the regulation of the intracellular balance of NAD and NADP, and is a key enzyme in the biosynthesis of NADP. Catalyzes specifically the phosphorylation on 2'-hydroxyl of the adenosine moiety of NAD to yield NADP.</text>
</comment>
<dbReference type="HAMAP" id="MF_00361">
    <property type="entry name" value="NAD_kinase"/>
    <property type="match status" value="1"/>
</dbReference>
<keyword evidence="6" id="KW-0547">Nucleotide-binding</keyword>
<keyword evidence="4 6" id="KW-0520">NAD</keyword>
<evidence type="ECO:0000256" key="5">
    <source>
        <dbReference type="ARBA" id="ARBA00047925"/>
    </source>
</evidence>
<dbReference type="PANTHER" id="PTHR20275">
    <property type="entry name" value="NAD KINASE"/>
    <property type="match status" value="1"/>
</dbReference>
<dbReference type="InterPro" id="IPR016064">
    <property type="entry name" value="NAD/diacylglycerol_kinase_sf"/>
</dbReference>
<keyword evidence="3 6" id="KW-0521">NADP</keyword>